<protein>
    <submittedName>
        <fullName evidence="2">Uncharacterized protein</fullName>
    </submittedName>
</protein>
<reference evidence="2" key="1">
    <citation type="journal article" date="2020" name="bioRxiv">
        <title>Comparative genomics of Chlamydomonas.</title>
        <authorList>
            <person name="Craig R.J."/>
            <person name="Hasan A.R."/>
            <person name="Ness R.W."/>
            <person name="Keightley P.D."/>
        </authorList>
    </citation>
    <scope>NUCLEOTIDE SEQUENCE</scope>
    <source>
        <strain evidence="2">CCAP 11/70</strain>
    </source>
</reference>
<feature type="compositionally biased region" description="Low complexity" evidence="1">
    <location>
        <begin position="306"/>
        <end position="326"/>
    </location>
</feature>
<comment type="caution">
    <text evidence="2">The sequence shown here is derived from an EMBL/GenBank/DDBJ whole genome shotgun (WGS) entry which is preliminary data.</text>
</comment>
<accession>A0A835YFM1</accession>
<evidence type="ECO:0000313" key="3">
    <source>
        <dbReference type="Proteomes" id="UP000612055"/>
    </source>
</evidence>
<sequence length="358" mass="38604">MDKADPAGSADGASAYWERELQALPQAVDETAATSRGSVHEQGERWGVTVSSEKGYLIVARSHLDTSLSSAACYALCNHPGGGALIESRRMQSEREVLVTKPHYKELRLVQTTTARELFRTCLHRTHVLLVEDGRDPSCLRMTYQQLDSTFFDKFSGETSVRPLRDEASGREVGSRYEVTNYVLPKGCPSWIARAPVLGHYLKKATLHHVKRVMMEVKEAADKVTAYAAEHGVSEMAALEALCGPTGECEEAEEGKVRSFMFEPDGSDADSEDENEEEEEGEAELQSRSQEDRTEESGAGGEGADAEAGAAVRALVGLQVGGKTAESGGGEGKGKPQEECTGLNPTCSQGQGKALEVC</sequence>
<gene>
    <name evidence="2" type="ORF">HYH03_002312</name>
</gene>
<organism evidence="2 3">
    <name type="scientific">Edaphochlamys debaryana</name>
    <dbReference type="NCBI Taxonomy" id="47281"/>
    <lineage>
        <taxon>Eukaryota</taxon>
        <taxon>Viridiplantae</taxon>
        <taxon>Chlorophyta</taxon>
        <taxon>core chlorophytes</taxon>
        <taxon>Chlorophyceae</taxon>
        <taxon>CS clade</taxon>
        <taxon>Chlamydomonadales</taxon>
        <taxon>Chlamydomonadales incertae sedis</taxon>
        <taxon>Edaphochlamys</taxon>
    </lineage>
</organism>
<keyword evidence="3" id="KW-1185">Reference proteome</keyword>
<dbReference type="Proteomes" id="UP000612055">
    <property type="component" value="Unassembled WGS sequence"/>
</dbReference>
<feature type="region of interest" description="Disordered" evidence="1">
    <location>
        <begin position="254"/>
        <end position="358"/>
    </location>
</feature>
<evidence type="ECO:0000256" key="1">
    <source>
        <dbReference type="SAM" id="MobiDB-lite"/>
    </source>
</evidence>
<dbReference type="AlphaFoldDB" id="A0A835YFM1"/>
<evidence type="ECO:0000313" key="2">
    <source>
        <dbReference type="EMBL" id="KAG2500031.1"/>
    </source>
</evidence>
<proteinExistence type="predicted"/>
<name>A0A835YFM1_9CHLO</name>
<dbReference type="EMBL" id="JAEHOE010000005">
    <property type="protein sequence ID" value="KAG2500031.1"/>
    <property type="molecule type" value="Genomic_DNA"/>
</dbReference>
<feature type="compositionally biased region" description="Acidic residues" evidence="1">
    <location>
        <begin position="265"/>
        <end position="283"/>
    </location>
</feature>
<dbReference type="OrthoDB" id="530906at2759"/>